<protein>
    <recommendedName>
        <fullName evidence="1">HTH cro/C1-type domain-containing protein</fullName>
    </recommendedName>
</protein>
<comment type="caution">
    <text evidence="2">The sequence shown here is derived from an EMBL/GenBank/DDBJ whole genome shotgun (WGS) entry which is preliminary data.</text>
</comment>
<dbReference type="InterPro" id="IPR010982">
    <property type="entry name" value="Lambda_DNA-bd_dom_sf"/>
</dbReference>
<proteinExistence type="predicted"/>
<organism evidence="2 3">
    <name type="scientific">Microcoleus asticus IPMA8</name>
    <dbReference type="NCBI Taxonomy" id="2563858"/>
    <lineage>
        <taxon>Bacteria</taxon>
        <taxon>Bacillati</taxon>
        <taxon>Cyanobacteriota</taxon>
        <taxon>Cyanophyceae</taxon>
        <taxon>Oscillatoriophycideae</taxon>
        <taxon>Oscillatoriales</taxon>
        <taxon>Microcoleaceae</taxon>
        <taxon>Microcoleus</taxon>
        <taxon>Microcoleus asticus</taxon>
    </lineage>
</organism>
<dbReference type="SUPFAM" id="SSF47413">
    <property type="entry name" value="lambda repressor-like DNA-binding domains"/>
    <property type="match status" value="1"/>
</dbReference>
<reference evidence="2 3" key="1">
    <citation type="journal article" date="2020" name="Sci. Rep.">
        <title>A novel cyanobacterial geosmin producer, revising GeoA distribution and dispersion patterns in Bacteria.</title>
        <authorList>
            <person name="Churro C."/>
            <person name="Semedo-Aguiar A.P."/>
            <person name="Silva A.D."/>
            <person name="Pereira-Leal J.B."/>
            <person name="Leite R.B."/>
        </authorList>
    </citation>
    <scope>NUCLEOTIDE SEQUENCE [LARGE SCALE GENOMIC DNA]</scope>
    <source>
        <strain evidence="2 3">IPMA8</strain>
    </source>
</reference>
<dbReference type="PROSITE" id="PS50943">
    <property type="entry name" value="HTH_CROC1"/>
    <property type="match status" value="1"/>
</dbReference>
<sequence length="70" mass="7957">MGLIRLRVREFAAEKGWTLKEVSERSGVVYSTLRTYARSPGLATVDVTALHKLARTFDLSIEDLYEIVQE</sequence>
<dbReference type="RefSeq" id="WP_172184547.1">
    <property type="nucleotide sequence ID" value="NZ_CAWPPK010000112.1"/>
</dbReference>
<dbReference type="Gene3D" id="1.10.260.40">
    <property type="entry name" value="lambda repressor-like DNA-binding domains"/>
    <property type="match status" value="1"/>
</dbReference>
<gene>
    <name evidence="2" type="ORF">E5S67_00163</name>
</gene>
<name>A0ABX2CQ06_9CYAN</name>
<evidence type="ECO:0000313" key="3">
    <source>
        <dbReference type="Proteomes" id="UP000702425"/>
    </source>
</evidence>
<evidence type="ECO:0000259" key="1">
    <source>
        <dbReference type="PROSITE" id="PS50943"/>
    </source>
</evidence>
<dbReference type="EMBL" id="SRRZ01000002">
    <property type="protein sequence ID" value="NQE32449.1"/>
    <property type="molecule type" value="Genomic_DNA"/>
</dbReference>
<keyword evidence="3" id="KW-1185">Reference proteome</keyword>
<dbReference type="Pfam" id="PF13443">
    <property type="entry name" value="HTH_26"/>
    <property type="match status" value="1"/>
</dbReference>
<feature type="domain" description="HTH cro/C1-type" evidence="1">
    <location>
        <begin position="8"/>
        <end position="64"/>
    </location>
</feature>
<evidence type="ECO:0000313" key="2">
    <source>
        <dbReference type="EMBL" id="NQE32449.1"/>
    </source>
</evidence>
<dbReference type="SMART" id="SM00530">
    <property type="entry name" value="HTH_XRE"/>
    <property type="match status" value="1"/>
</dbReference>
<dbReference type="CDD" id="cd00093">
    <property type="entry name" value="HTH_XRE"/>
    <property type="match status" value="1"/>
</dbReference>
<dbReference type="Proteomes" id="UP000702425">
    <property type="component" value="Unassembled WGS sequence"/>
</dbReference>
<accession>A0ABX2CQ06</accession>
<dbReference type="InterPro" id="IPR001387">
    <property type="entry name" value="Cro/C1-type_HTH"/>
</dbReference>